<comment type="caution">
    <text evidence="2">The sequence shown here is derived from an EMBL/GenBank/DDBJ whole genome shotgun (WGS) entry which is preliminary data.</text>
</comment>
<evidence type="ECO:0000313" key="3">
    <source>
        <dbReference type="Proteomes" id="UP000318288"/>
    </source>
</evidence>
<reference evidence="2 3" key="1">
    <citation type="submission" date="2019-02" db="EMBL/GenBank/DDBJ databases">
        <title>Deep-cultivation of Planctomycetes and their phenomic and genomic characterization uncovers novel biology.</title>
        <authorList>
            <person name="Wiegand S."/>
            <person name="Jogler M."/>
            <person name="Boedeker C."/>
            <person name="Pinto D."/>
            <person name="Vollmers J."/>
            <person name="Rivas-Marin E."/>
            <person name="Kohn T."/>
            <person name="Peeters S.H."/>
            <person name="Heuer A."/>
            <person name="Rast P."/>
            <person name="Oberbeckmann S."/>
            <person name="Bunk B."/>
            <person name="Jeske O."/>
            <person name="Meyerdierks A."/>
            <person name="Storesund J.E."/>
            <person name="Kallscheuer N."/>
            <person name="Luecker S."/>
            <person name="Lage O.M."/>
            <person name="Pohl T."/>
            <person name="Merkel B.J."/>
            <person name="Hornburger P."/>
            <person name="Mueller R.-W."/>
            <person name="Bruemmer F."/>
            <person name="Labrenz M."/>
            <person name="Spormann A.M."/>
            <person name="Op Den Camp H."/>
            <person name="Overmann J."/>
            <person name="Amann R."/>
            <person name="Jetten M.S.M."/>
            <person name="Mascher T."/>
            <person name="Medema M.H."/>
            <person name="Devos D.P."/>
            <person name="Kaster A.-K."/>
            <person name="Ovreas L."/>
            <person name="Rohde M."/>
            <person name="Galperin M.Y."/>
            <person name="Jogler C."/>
        </authorList>
    </citation>
    <scope>NUCLEOTIDE SEQUENCE [LARGE SCALE GENOMIC DNA]</scope>
    <source>
        <strain evidence="2 3">Poly51</strain>
    </source>
</reference>
<sequence length="256" mass="29112" precursor="true">MNVFRMSIASLLLLASIGSTAAQNFMIEMEQFDQWIFGSSGDEKQTRAMIDARAELEIIRVEQSTPLRESQKEKVMLASRGDVHRFFIKVNRVRAAFRDLQADLNQNNINEAYQLAMPLQQEINKGIFGEKSLTAKTINAILDASQRTELEEGRSRLAKRERLGLAKAWVATLGRSIPMTSEQRTQLLDVVVANVGTSRVEGQYVQYLIGYRLSQVPEDEIEPIFDETQWRLIKKSLQQAKAYKGMLEQQGVLNDE</sequence>
<feature type="signal peptide" evidence="1">
    <location>
        <begin position="1"/>
        <end position="21"/>
    </location>
</feature>
<protein>
    <recommendedName>
        <fullName evidence="4">PpiC domain-containing protein</fullName>
    </recommendedName>
</protein>
<evidence type="ECO:0000256" key="1">
    <source>
        <dbReference type="SAM" id="SignalP"/>
    </source>
</evidence>
<proteinExistence type="predicted"/>
<dbReference type="Proteomes" id="UP000318288">
    <property type="component" value="Unassembled WGS sequence"/>
</dbReference>
<dbReference type="AlphaFoldDB" id="A0A5C6EE45"/>
<accession>A0A5C6EE45</accession>
<keyword evidence="1" id="KW-0732">Signal</keyword>
<name>A0A5C6EE45_9BACT</name>
<gene>
    <name evidence="2" type="ORF">Poly51_51020</name>
</gene>
<evidence type="ECO:0008006" key="4">
    <source>
        <dbReference type="Google" id="ProtNLM"/>
    </source>
</evidence>
<evidence type="ECO:0000313" key="2">
    <source>
        <dbReference type="EMBL" id="TWU47302.1"/>
    </source>
</evidence>
<dbReference type="EMBL" id="SJPW01000007">
    <property type="protein sequence ID" value="TWU47302.1"/>
    <property type="molecule type" value="Genomic_DNA"/>
</dbReference>
<keyword evidence="3" id="KW-1185">Reference proteome</keyword>
<dbReference type="RefSeq" id="WP_222435922.1">
    <property type="nucleotide sequence ID" value="NZ_SJPW01000007.1"/>
</dbReference>
<feature type="chain" id="PRO_5023132509" description="PpiC domain-containing protein" evidence="1">
    <location>
        <begin position="22"/>
        <end position="256"/>
    </location>
</feature>
<organism evidence="2 3">
    <name type="scientific">Rubripirellula tenax</name>
    <dbReference type="NCBI Taxonomy" id="2528015"/>
    <lineage>
        <taxon>Bacteria</taxon>
        <taxon>Pseudomonadati</taxon>
        <taxon>Planctomycetota</taxon>
        <taxon>Planctomycetia</taxon>
        <taxon>Pirellulales</taxon>
        <taxon>Pirellulaceae</taxon>
        <taxon>Rubripirellula</taxon>
    </lineage>
</organism>